<evidence type="ECO:0000256" key="4">
    <source>
        <dbReference type="SAM" id="MobiDB-lite"/>
    </source>
</evidence>
<keyword evidence="8" id="KW-1185">Reference proteome</keyword>
<dbReference type="PANTHER" id="PTHR36504">
    <property type="entry name" value="LIPOPOLYSACCHARIDE EXPORT SYSTEM PROTEIN LPTA"/>
    <property type="match status" value="1"/>
</dbReference>
<proteinExistence type="predicted"/>
<dbReference type="InterPro" id="IPR052037">
    <property type="entry name" value="LPS_export_LptA"/>
</dbReference>
<evidence type="ECO:0000256" key="1">
    <source>
        <dbReference type="ARBA" id="ARBA00022448"/>
    </source>
</evidence>
<keyword evidence="3" id="KW-0574">Periplasm</keyword>
<dbReference type="AlphaFoldDB" id="A0A1H9JZU4"/>
<dbReference type="STRING" id="489703.SAMN04488038_112157"/>
<evidence type="ECO:0000259" key="6">
    <source>
        <dbReference type="Pfam" id="PF03968"/>
    </source>
</evidence>
<keyword evidence="1" id="KW-0813">Transport</keyword>
<evidence type="ECO:0000256" key="3">
    <source>
        <dbReference type="ARBA" id="ARBA00022764"/>
    </source>
</evidence>
<organism evidence="7 8">
    <name type="scientific">Solimonas aquatica</name>
    <dbReference type="NCBI Taxonomy" id="489703"/>
    <lineage>
        <taxon>Bacteria</taxon>
        <taxon>Pseudomonadati</taxon>
        <taxon>Pseudomonadota</taxon>
        <taxon>Gammaproteobacteria</taxon>
        <taxon>Nevskiales</taxon>
        <taxon>Nevskiaceae</taxon>
        <taxon>Solimonas</taxon>
    </lineage>
</organism>
<feature type="chain" id="PRO_5011577127" evidence="5">
    <location>
        <begin position="21"/>
        <end position="196"/>
    </location>
</feature>
<dbReference type="InterPro" id="IPR014340">
    <property type="entry name" value="LptA"/>
</dbReference>
<dbReference type="GO" id="GO:0017089">
    <property type="term" value="F:glycolipid transfer activity"/>
    <property type="evidence" value="ECO:0007669"/>
    <property type="project" value="TreeGrafter"/>
</dbReference>
<dbReference type="Proteomes" id="UP000199233">
    <property type="component" value="Unassembled WGS sequence"/>
</dbReference>
<dbReference type="Pfam" id="PF03968">
    <property type="entry name" value="LptD_N"/>
    <property type="match status" value="1"/>
</dbReference>
<gene>
    <name evidence="7" type="ORF">SAMN04488038_112157</name>
</gene>
<feature type="region of interest" description="Disordered" evidence="4">
    <location>
        <begin position="158"/>
        <end position="196"/>
    </location>
</feature>
<dbReference type="PANTHER" id="PTHR36504:SF1">
    <property type="entry name" value="LIPOPOLYSACCHARIDE EXPORT SYSTEM PROTEIN LPTA"/>
    <property type="match status" value="1"/>
</dbReference>
<dbReference type="EMBL" id="FOFS01000012">
    <property type="protein sequence ID" value="SEQ92501.1"/>
    <property type="molecule type" value="Genomic_DNA"/>
</dbReference>
<name>A0A1H9JZU4_9GAMM</name>
<dbReference type="GO" id="GO:0009279">
    <property type="term" value="C:cell outer membrane"/>
    <property type="evidence" value="ECO:0007669"/>
    <property type="project" value="TreeGrafter"/>
</dbReference>
<keyword evidence="2 5" id="KW-0732">Signal</keyword>
<sequence length="196" mass="20515">MRRLASVTLLLIACAAGAQAPKHENKSAQTAAELRPSGPVTVKADHAEWVQDSTMKYSGHVSLQSDTLNLSGETMDVKQLADGNFEALITGAPAVLDHLPQPGASGPTAQPVHAEARQLSYASGSGTVTLIGQAHLKRGSDEVHGATIGYEVQQRRVRAAGDDQGQVTIIFTPPPPKQNEAGKSDEKKAPAAEAKP</sequence>
<feature type="signal peptide" evidence="5">
    <location>
        <begin position="1"/>
        <end position="20"/>
    </location>
</feature>
<evidence type="ECO:0000256" key="5">
    <source>
        <dbReference type="SAM" id="SignalP"/>
    </source>
</evidence>
<dbReference type="RefSeq" id="WP_177189028.1">
    <property type="nucleotide sequence ID" value="NZ_FOFS01000012.1"/>
</dbReference>
<evidence type="ECO:0000256" key="2">
    <source>
        <dbReference type="ARBA" id="ARBA00022729"/>
    </source>
</evidence>
<dbReference type="GO" id="GO:0001530">
    <property type="term" value="F:lipopolysaccharide binding"/>
    <property type="evidence" value="ECO:0007669"/>
    <property type="project" value="InterPro"/>
</dbReference>
<reference evidence="8" key="1">
    <citation type="submission" date="2016-10" db="EMBL/GenBank/DDBJ databases">
        <authorList>
            <person name="Varghese N."/>
            <person name="Submissions S."/>
        </authorList>
    </citation>
    <scope>NUCLEOTIDE SEQUENCE [LARGE SCALE GENOMIC DNA]</scope>
    <source>
        <strain evidence="8">DSM 25927</strain>
    </source>
</reference>
<dbReference type="GO" id="GO:0015920">
    <property type="term" value="P:lipopolysaccharide transport"/>
    <property type="evidence" value="ECO:0007669"/>
    <property type="project" value="InterPro"/>
</dbReference>
<feature type="compositionally biased region" description="Basic and acidic residues" evidence="4">
    <location>
        <begin position="180"/>
        <end position="196"/>
    </location>
</feature>
<protein>
    <submittedName>
        <fullName evidence="7">Lipopolysaccharide transport protein LptA</fullName>
    </submittedName>
</protein>
<evidence type="ECO:0000313" key="8">
    <source>
        <dbReference type="Proteomes" id="UP000199233"/>
    </source>
</evidence>
<evidence type="ECO:0000313" key="7">
    <source>
        <dbReference type="EMBL" id="SEQ92501.1"/>
    </source>
</evidence>
<dbReference type="InterPro" id="IPR005653">
    <property type="entry name" value="OstA-like_N"/>
</dbReference>
<dbReference type="NCBIfam" id="TIGR03002">
    <property type="entry name" value="outer_YhbN_LptA"/>
    <property type="match status" value="1"/>
</dbReference>
<feature type="domain" description="Organic solvent tolerance-like N-terminal" evidence="6">
    <location>
        <begin position="42"/>
        <end position="154"/>
    </location>
</feature>
<dbReference type="Gene3D" id="2.60.450.10">
    <property type="entry name" value="Lipopolysaccharide (LPS) transport protein A like domain"/>
    <property type="match status" value="1"/>
</dbReference>
<dbReference type="GO" id="GO:0030288">
    <property type="term" value="C:outer membrane-bounded periplasmic space"/>
    <property type="evidence" value="ECO:0007669"/>
    <property type="project" value="TreeGrafter"/>
</dbReference>
<accession>A0A1H9JZU4</accession>